<keyword evidence="2" id="KW-1133">Transmembrane helix</keyword>
<evidence type="ECO:0000313" key="4">
    <source>
        <dbReference type="Proteomes" id="UP000460298"/>
    </source>
</evidence>
<dbReference type="EMBL" id="WBUI01000027">
    <property type="protein sequence ID" value="KAB2929696.1"/>
    <property type="molecule type" value="Genomic_DNA"/>
</dbReference>
<protein>
    <submittedName>
        <fullName evidence="3">SPOR domain-containing protein</fullName>
    </submittedName>
</protein>
<feature type="compositionally biased region" description="Low complexity" evidence="1">
    <location>
        <begin position="80"/>
        <end position="89"/>
    </location>
</feature>
<evidence type="ECO:0000256" key="2">
    <source>
        <dbReference type="SAM" id="Phobius"/>
    </source>
</evidence>
<keyword evidence="2" id="KW-0472">Membrane</keyword>
<keyword evidence="2" id="KW-0812">Transmembrane</keyword>
<evidence type="ECO:0000256" key="1">
    <source>
        <dbReference type="SAM" id="MobiDB-lite"/>
    </source>
</evidence>
<accession>A0A833LXF5</accession>
<sequence>MAGIQNIDFSQKLSGVPAGSARPAAQQKNPIELSRILGWGLAGAILVFTAGILAGLKIAELRNIEKNLVKYPDGKPTSFANAASEPAAAVQEEQRPAPVREPARATLIIRIGAFSAKRAGELARSLNQMEELDGIRFQACKGVEDLNPDRSHVFAVPVEGSDSHRLFAGCYATKEDAKKALEALKSTGVASLKESKLYELE</sequence>
<comment type="caution">
    <text evidence="3">The sequence shown here is derived from an EMBL/GenBank/DDBJ whole genome shotgun (WGS) entry which is preliminary data.</text>
</comment>
<evidence type="ECO:0000313" key="3">
    <source>
        <dbReference type="EMBL" id="KAB2929696.1"/>
    </source>
</evidence>
<name>A0A833LXF5_9LEPT</name>
<dbReference type="AlphaFoldDB" id="A0A833LXF5"/>
<dbReference type="Proteomes" id="UP000460298">
    <property type="component" value="Unassembled WGS sequence"/>
</dbReference>
<feature type="region of interest" description="Disordered" evidence="1">
    <location>
        <begin position="80"/>
        <end position="99"/>
    </location>
</feature>
<organism evidence="3 4">
    <name type="scientific">Leptonema illini</name>
    <dbReference type="NCBI Taxonomy" id="183"/>
    <lineage>
        <taxon>Bacteria</taxon>
        <taxon>Pseudomonadati</taxon>
        <taxon>Spirochaetota</taxon>
        <taxon>Spirochaetia</taxon>
        <taxon>Leptospirales</taxon>
        <taxon>Leptospiraceae</taxon>
        <taxon>Leptonema</taxon>
    </lineage>
</organism>
<reference evidence="3 4" key="1">
    <citation type="submission" date="2019-10" db="EMBL/GenBank/DDBJ databases">
        <title>Extracellular Electron Transfer in a Candidatus Methanoperedens spp. Enrichment Culture.</title>
        <authorList>
            <person name="Berger S."/>
            <person name="Rangel Shaw D."/>
            <person name="Berben T."/>
            <person name="In 'T Zandt M."/>
            <person name="Frank J."/>
            <person name="Reimann J."/>
            <person name="Jetten M.S.M."/>
            <person name="Welte C.U."/>
        </authorList>
    </citation>
    <scope>NUCLEOTIDE SEQUENCE [LARGE SCALE GENOMIC DNA]</scope>
    <source>
        <strain evidence="3">SB12</strain>
    </source>
</reference>
<feature type="transmembrane region" description="Helical" evidence="2">
    <location>
        <begin position="36"/>
        <end position="56"/>
    </location>
</feature>
<gene>
    <name evidence="3" type="ORF">F9K24_18895</name>
</gene>
<proteinExistence type="predicted"/>